<name>A0ABY0GV26_9PEZI</name>
<reference evidence="2 3" key="1">
    <citation type="submission" date="2018-06" db="EMBL/GenBank/DDBJ databases">
        <title>Complete Genomes of Monosporascus.</title>
        <authorList>
            <person name="Robinson A.J."/>
            <person name="Natvig D.O."/>
        </authorList>
    </citation>
    <scope>NUCLEOTIDE SEQUENCE [LARGE SCALE GENOMIC DNA]</scope>
    <source>
        <strain evidence="2 3">CBS 609.92</strain>
    </source>
</reference>
<comment type="caution">
    <text evidence="2">The sequence shown here is derived from an EMBL/GenBank/DDBJ whole genome shotgun (WGS) entry which is preliminary data.</text>
</comment>
<evidence type="ECO:0000256" key="1">
    <source>
        <dbReference type="SAM" id="MobiDB-lite"/>
    </source>
</evidence>
<gene>
    <name evidence="2" type="ORF">DL762_010241</name>
</gene>
<accession>A0ABY0GV26</accession>
<feature type="compositionally biased region" description="Polar residues" evidence="1">
    <location>
        <begin position="9"/>
        <end position="27"/>
    </location>
</feature>
<evidence type="ECO:0000313" key="2">
    <source>
        <dbReference type="EMBL" id="RYO75010.1"/>
    </source>
</evidence>
<dbReference type="Proteomes" id="UP000294003">
    <property type="component" value="Unassembled WGS sequence"/>
</dbReference>
<sequence>MEHQHGDQTDLSPENIGQQEHTFQDSFGGSPRSYDERQIKTIAKIALEREQQELAEQGLKSTDEQYNKADEIAQFY</sequence>
<proteinExistence type="predicted"/>
<feature type="region of interest" description="Disordered" evidence="1">
    <location>
        <begin position="1"/>
        <end position="36"/>
    </location>
</feature>
<organism evidence="2 3">
    <name type="scientific">Monosporascus cannonballus</name>
    <dbReference type="NCBI Taxonomy" id="155416"/>
    <lineage>
        <taxon>Eukaryota</taxon>
        <taxon>Fungi</taxon>
        <taxon>Dikarya</taxon>
        <taxon>Ascomycota</taxon>
        <taxon>Pezizomycotina</taxon>
        <taxon>Sordariomycetes</taxon>
        <taxon>Xylariomycetidae</taxon>
        <taxon>Xylariales</taxon>
        <taxon>Xylariales incertae sedis</taxon>
        <taxon>Monosporascus</taxon>
    </lineage>
</organism>
<evidence type="ECO:0000313" key="3">
    <source>
        <dbReference type="Proteomes" id="UP000294003"/>
    </source>
</evidence>
<protein>
    <submittedName>
        <fullName evidence="2">Uncharacterized protein</fullName>
    </submittedName>
</protein>
<dbReference type="EMBL" id="QJNS01000711">
    <property type="protein sequence ID" value="RYO75010.1"/>
    <property type="molecule type" value="Genomic_DNA"/>
</dbReference>
<keyword evidence="3" id="KW-1185">Reference proteome</keyword>